<evidence type="ECO:0000256" key="8">
    <source>
        <dbReference type="SAM" id="MobiDB-lite"/>
    </source>
</evidence>
<dbReference type="RefSeq" id="WP_020442292.1">
    <property type="nucleotide sequence ID" value="NC_021663.1"/>
</dbReference>
<evidence type="ECO:0000256" key="3">
    <source>
        <dbReference type="ARBA" id="ARBA00022679"/>
    </source>
</evidence>
<organism evidence="10 11">
    <name type="scientific">Corynebacterium terpenotabidum Y-11</name>
    <dbReference type="NCBI Taxonomy" id="1200352"/>
    <lineage>
        <taxon>Bacteria</taxon>
        <taxon>Bacillati</taxon>
        <taxon>Actinomycetota</taxon>
        <taxon>Actinomycetes</taxon>
        <taxon>Mycobacteriales</taxon>
        <taxon>Corynebacteriaceae</taxon>
        <taxon>Corynebacterium</taxon>
    </lineage>
</organism>
<feature type="transmembrane region" description="Helical" evidence="9">
    <location>
        <begin position="173"/>
        <end position="190"/>
    </location>
</feature>
<dbReference type="OrthoDB" id="9774600at2"/>
<dbReference type="GO" id="GO:0016758">
    <property type="term" value="F:hexosyltransferase activity"/>
    <property type="evidence" value="ECO:0007669"/>
    <property type="project" value="InterPro"/>
</dbReference>
<gene>
    <name evidence="10" type="ORF">A606_11525</name>
</gene>
<keyword evidence="6 9" id="KW-0472">Membrane</keyword>
<evidence type="ECO:0000256" key="6">
    <source>
        <dbReference type="ARBA" id="ARBA00023136"/>
    </source>
</evidence>
<feature type="transmembrane region" description="Helical" evidence="9">
    <location>
        <begin position="288"/>
        <end position="307"/>
    </location>
</feature>
<evidence type="ECO:0000256" key="5">
    <source>
        <dbReference type="ARBA" id="ARBA00022989"/>
    </source>
</evidence>
<proteinExistence type="inferred from homology"/>
<dbReference type="GO" id="GO:0005886">
    <property type="term" value="C:plasma membrane"/>
    <property type="evidence" value="ECO:0007669"/>
    <property type="project" value="UniProtKB-SubCell"/>
</dbReference>
<evidence type="ECO:0000313" key="10">
    <source>
        <dbReference type="EMBL" id="AGP31944.1"/>
    </source>
</evidence>
<keyword evidence="3" id="KW-0808">Transferase</keyword>
<evidence type="ECO:0000313" key="11">
    <source>
        <dbReference type="Proteomes" id="UP000014809"/>
    </source>
</evidence>
<accession>S4XH84</accession>
<dbReference type="eggNOG" id="COG5650">
    <property type="taxonomic scope" value="Bacteria"/>
</dbReference>
<evidence type="ECO:0008006" key="12">
    <source>
        <dbReference type="Google" id="ProtNLM"/>
    </source>
</evidence>
<dbReference type="InterPro" id="IPR018584">
    <property type="entry name" value="GT87"/>
</dbReference>
<dbReference type="AlphaFoldDB" id="S4XH84"/>
<sequence length="444" mass="47140">MTVPEKTQTTPSTPPAPSTTSRATVVSGVAVVVVLVGLACLVWQLAGVLAHTRDAFLLDVGVFRDAGQAILDGNAIYGDGFPSRSGFAFIYPPLAAVLFVPLTWMGEETMEMVWTWASVAAAWAVLTMAVHRVTVVAGAAAFWRKSAPLTGLAALGFALLIEPLQVHLMYGQINIFLVLLVAVDLLGYTPRWLRGAGVGIAAGIKITPAAYALFFLVTRRWGDLARSFGAFLATVVLGWIFRASDSWYFWTEEFFNSNRGGGPGYPPNQALTGLLTRAGMDPDTAQTLMVPGLLVIAAVAGWAVFHLSRAGRPLSVLLVLVLAVSVSAPIAVTHHWTGIIVAVVLLGAQLVAVVSGRRDAWNWPTLIGSALLVAANLSFGRLSDGDYQTTANHHYQVYAENGPYSFDLADFVYGNAQGLAGIVCLALLCVAAWRVRSVGSTADA</sequence>
<dbReference type="HOGENOM" id="CLU_034641_3_0_11"/>
<feature type="transmembrane region" description="Helical" evidence="9">
    <location>
        <begin position="411"/>
        <end position="433"/>
    </location>
</feature>
<feature type="transmembrane region" description="Helical" evidence="9">
    <location>
        <begin position="25"/>
        <end position="46"/>
    </location>
</feature>
<name>S4XH84_9CORY</name>
<feature type="transmembrane region" description="Helical" evidence="9">
    <location>
        <begin position="142"/>
        <end position="161"/>
    </location>
</feature>
<keyword evidence="5 9" id="KW-1133">Transmembrane helix</keyword>
<comment type="similarity">
    <text evidence="7">Belongs to the glycosyltransferase 87 family.</text>
</comment>
<evidence type="ECO:0000256" key="2">
    <source>
        <dbReference type="ARBA" id="ARBA00022475"/>
    </source>
</evidence>
<keyword evidence="2" id="KW-1003">Cell membrane</keyword>
<dbReference type="Proteomes" id="UP000014809">
    <property type="component" value="Chromosome"/>
</dbReference>
<reference evidence="10 11" key="1">
    <citation type="submission" date="2012-06" db="EMBL/GenBank/DDBJ databases">
        <title>Complete genome sequence of Corynebacterium terpenotabidum Y-11 (=DSM 44721).</title>
        <authorList>
            <person name="Ruckert C."/>
            <person name="Albersmeier A."/>
            <person name="Al-Dilaimi A."/>
            <person name="Szczepanowski R."/>
            <person name="Kalinowski J."/>
        </authorList>
    </citation>
    <scope>NUCLEOTIDE SEQUENCE [LARGE SCALE GENOMIC DNA]</scope>
    <source>
        <strain evidence="10 11">Y-11</strain>
    </source>
</reference>
<feature type="transmembrane region" description="Helical" evidence="9">
    <location>
        <begin position="87"/>
        <end position="106"/>
    </location>
</feature>
<dbReference type="PATRIC" id="fig|1200352.3.peg.2364"/>
<feature type="region of interest" description="Disordered" evidence="8">
    <location>
        <begin position="1"/>
        <end position="21"/>
    </location>
</feature>
<feature type="transmembrane region" description="Helical" evidence="9">
    <location>
        <begin position="196"/>
        <end position="217"/>
    </location>
</feature>
<feature type="transmembrane region" description="Helical" evidence="9">
    <location>
        <begin position="338"/>
        <end position="354"/>
    </location>
</feature>
<feature type="transmembrane region" description="Helical" evidence="9">
    <location>
        <begin position="361"/>
        <end position="379"/>
    </location>
</feature>
<dbReference type="STRING" id="1200352.A606_11525"/>
<feature type="transmembrane region" description="Helical" evidence="9">
    <location>
        <begin position="113"/>
        <end position="130"/>
    </location>
</feature>
<evidence type="ECO:0000256" key="9">
    <source>
        <dbReference type="SAM" id="Phobius"/>
    </source>
</evidence>
<protein>
    <recommendedName>
        <fullName evidence="12">Glycosyltransferase</fullName>
    </recommendedName>
</protein>
<evidence type="ECO:0000256" key="7">
    <source>
        <dbReference type="ARBA" id="ARBA00024033"/>
    </source>
</evidence>
<comment type="subcellular location">
    <subcellularLocation>
        <location evidence="1">Cell membrane</location>
        <topology evidence="1">Multi-pass membrane protein</topology>
    </subcellularLocation>
</comment>
<dbReference type="EMBL" id="CP003696">
    <property type="protein sequence ID" value="AGP31944.1"/>
    <property type="molecule type" value="Genomic_DNA"/>
</dbReference>
<evidence type="ECO:0000256" key="1">
    <source>
        <dbReference type="ARBA" id="ARBA00004651"/>
    </source>
</evidence>
<evidence type="ECO:0000256" key="4">
    <source>
        <dbReference type="ARBA" id="ARBA00022692"/>
    </source>
</evidence>
<keyword evidence="11" id="KW-1185">Reference proteome</keyword>
<dbReference type="KEGG" id="cter:A606_11525"/>
<feature type="transmembrane region" description="Helical" evidence="9">
    <location>
        <begin position="224"/>
        <end position="241"/>
    </location>
</feature>
<feature type="transmembrane region" description="Helical" evidence="9">
    <location>
        <begin position="314"/>
        <end position="332"/>
    </location>
</feature>
<dbReference type="Pfam" id="PF09594">
    <property type="entry name" value="GT87"/>
    <property type="match status" value="1"/>
</dbReference>
<keyword evidence="4 9" id="KW-0812">Transmembrane</keyword>